<evidence type="ECO:0000313" key="2">
    <source>
        <dbReference type="EMBL" id="MFD0688645.1"/>
    </source>
</evidence>
<dbReference type="Proteomes" id="UP001597063">
    <property type="component" value="Unassembled WGS sequence"/>
</dbReference>
<reference evidence="3" key="1">
    <citation type="journal article" date="2019" name="Int. J. Syst. Evol. Microbiol.">
        <title>The Global Catalogue of Microorganisms (GCM) 10K type strain sequencing project: providing services to taxonomists for standard genome sequencing and annotation.</title>
        <authorList>
            <consortium name="The Broad Institute Genomics Platform"/>
            <consortium name="The Broad Institute Genome Sequencing Center for Infectious Disease"/>
            <person name="Wu L."/>
            <person name="Ma J."/>
        </authorList>
    </citation>
    <scope>NUCLEOTIDE SEQUENCE [LARGE SCALE GENOMIC DNA]</scope>
    <source>
        <strain evidence="3">JCM 9371</strain>
    </source>
</reference>
<keyword evidence="1" id="KW-0472">Membrane</keyword>
<feature type="transmembrane region" description="Helical" evidence="1">
    <location>
        <begin position="71"/>
        <end position="88"/>
    </location>
</feature>
<gene>
    <name evidence="2" type="ORF">ACFQZM_29415</name>
</gene>
<proteinExistence type="predicted"/>
<dbReference type="EMBL" id="JBHTGP010000015">
    <property type="protein sequence ID" value="MFD0688645.1"/>
    <property type="molecule type" value="Genomic_DNA"/>
</dbReference>
<dbReference type="RefSeq" id="WP_131755151.1">
    <property type="nucleotide sequence ID" value="NZ_CAACUY010000003.1"/>
</dbReference>
<evidence type="ECO:0000256" key="1">
    <source>
        <dbReference type="SAM" id="Phobius"/>
    </source>
</evidence>
<comment type="caution">
    <text evidence="2">The sequence shown here is derived from an EMBL/GenBank/DDBJ whole genome shotgun (WGS) entry which is preliminary data.</text>
</comment>
<organism evidence="2 3">
    <name type="scientific">Actinomadura fibrosa</name>
    <dbReference type="NCBI Taxonomy" id="111802"/>
    <lineage>
        <taxon>Bacteria</taxon>
        <taxon>Bacillati</taxon>
        <taxon>Actinomycetota</taxon>
        <taxon>Actinomycetes</taxon>
        <taxon>Streptosporangiales</taxon>
        <taxon>Thermomonosporaceae</taxon>
        <taxon>Actinomadura</taxon>
    </lineage>
</organism>
<sequence>MALTFASYAVPGPWWARRAVAVAAVVDLAALNSSAPPDLAPRRDRRWPRPLNLLGAAGCLVLVATLPWQSILAGVAMFAVGLIGRRFVLRHRAPTPLRPG</sequence>
<keyword evidence="1" id="KW-0812">Transmembrane</keyword>
<protein>
    <submittedName>
        <fullName evidence="2">Uncharacterized protein</fullName>
    </submittedName>
</protein>
<keyword evidence="3" id="KW-1185">Reference proteome</keyword>
<keyword evidence="1" id="KW-1133">Transmembrane helix</keyword>
<name>A0ABW2XSG9_9ACTN</name>
<accession>A0ABW2XSG9</accession>
<evidence type="ECO:0000313" key="3">
    <source>
        <dbReference type="Proteomes" id="UP001597063"/>
    </source>
</evidence>